<name>A0A803KPG4_CHEQI</name>
<sequence length="110" mass="13124">MHKLGEWQTLQGSFTKIHNSFEERVKEVEAKERECDVAKNREKEVREWRESLELEKRLLGERCKAAEVGEKRNVEGFEWVKEKLKAVEERERVAKDGFEEMDLRAKVMSE</sequence>
<dbReference type="AlphaFoldDB" id="A0A803KPG4"/>
<evidence type="ECO:0000313" key="1">
    <source>
        <dbReference type="EnsemblPlants" id="AUR62000920-RA:cds"/>
    </source>
</evidence>
<proteinExistence type="predicted"/>
<reference evidence="1" key="2">
    <citation type="submission" date="2021-03" db="UniProtKB">
        <authorList>
            <consortium name="EnsemblPlants"/>
        </authorList>
    </citation>
    <scope>IDENTIFICATION</scope>
</reference>
<dbReference type="Proteomes" id="UP000596660">
    <property type="component" value="Unplaced"/>
</dbReference>
<keyword evidence="2" id="KW-1185">Reference proteome</keyword>
<dbReference type="Gramene" id="AUR62000920-RA">
    <property type="protein sequence ID" value="AUR62000920-RA:cds"/>
    <property type="gene ID" value="AUR62000920"/>
</dbReference>
<accession>A0A803KPG4</accession>
<reference evidence="1" key="1">
    <citation type="journal article" date="2017" name="Nature">
        <title>The genome of Chenopodium quinoa.</title>
        <authorList>
            <person name="Jarvis D.E."/>
            <person name="Ho Y.S."/>
            <person name="Lightfoot D.J."/>
            <person name="Schmoeckel S.M."/>
            <person name="Li B."/>
            <person name="Borm T.J.A."/>
            <person name="Ohyanagi H."/>
            <person name="Mineta K."/>
            <person name="Michell C.T."/>
            <person name="Saber N."/>
            <person name="Kharbatia N.M."/>
            <person name="Rupper R.R."/>
            <person name="Sharp A.R."/>
            <person name="Dally N."/>
            <person name="Boughton B.A."/>
            <person name="Woo Y.H."/>
            <person name="Gao G."/>
            <person name="Schijlen E.G.W.M."/>
            <person name="Guo X."/>
            <person name="Momin A.A."/>
            <person name="Negrao S."/>
            <person name="Al-Babili S."/>
            <person name="Gehring C."/>
            <person name="Roessner U."/>
            <person name="Jung C."/>
            <person name="Murphy K."/>
            <person name="Arold S.T."/>
            <person name="Gojobori T."/>
            <person name="van der Linden C.G."/>
            <person name="van Loo E.N."/>
            <person name="Jellen E.N."/>
            <person name="Maughan P.J."/>
            <person name="Tester M."/>
        </authorList>
    </citation>
    <scope>NUCLEOTIDE SEQUENCE [LARGE SCALE GENOMIC DNA]</scope>
    <source>
        <strain evidence="1">cv. PI 614886</strain>
    </source>
</reference>
<organism evidence="1 2">
    <name type="scientific">Chenopodium quinoa</name>
    <name type="common">Quinoa</name>
    <dbReference type="NCBI Taxonomy" id="63459"/>
    <lineage>
        <taxon>Eukaryota</taxon>
        <taxon>Viridiplantae</taxon>
        <taxon>Streptophyta</taxon>
        <taxon>Embryophyta</taxon>
        <taxon>Tracheophyta</taxon>
        <taxon>Spermatophyta</taxon>
        <taxon>Magnoliopsida</taxon>
        <taxon>eudicotyledons</taxon>
        <taxon>Gunneridae</taxon>
        <taxon>Pentapetalae</taxon>
        <taxon>Caryophyllales</taxon>
        <taxon>Chenopodiaceae</taxon>
        <taxon>Chenopodioideae</taxon>
        <taxon>Atripliceae</taxon>
        <taxon>Chenopodium</taxon>
    </lineage>
</organism>
<dbReference type="EnsemblPlants" id="AUR62000920-RA">
    <property type="protein sequence ID" value="AUR62000920-RA:cds"/>
    <property type="gene ID" value="AUR62000920"/>
</dbReference>
<protein>
    <submittedName>
        <fullName evidence="1">Uncharacterized protein</fullName>
    </submittedName>
</protein>
<evidence type="ECO:0000313" key="2">
    <source>
        <dbReference type="Proteomes" id="UP000596660"/>
    </source>
</evidence>